<comment type="cofactor">
    <cofactor evidence="4">
        <name>heme</name>
        <dbReference type="ChEBI" id="CHEBI:30413"/>
    </cofactor>
    <text evidence="4">Binds 2 heme groups.</text>
</comment>
<evidence type="ECO:0000256" key="1">
    <source>
        <dbReference type="ARBA" id="ARBA00004196"/>
    </source>
</evidence>
<dbReference type="Proteomes" id="UP000290545">
    <property type="component" value="Unassembled WGS sequence"/>
</dbReference>
<dbReference type="PANTHER" id="PTHR30600">
    <property type="entry name" value="CYTOCHROME C PEROXIDASE-RELATED"/>
    <property type="match status" value="1"/>
</dbReference>
<dbReference type="Pfam" id="PF03150">
    <property type="entry name" value="CCP_MauG"/>
    <property type="match status" value="1"/>
</dbReference>
<accession>A0A4Q1DDC4</accession>
<dbReference type="GO" id="GO:0046872">
    <property type="term" value="F:metal ion binding"/>
    <property type="evidence" value="ECO:0007669"/>
    <property type="project" value="UniProtKB-KW"/>
</dbReference>
<keyword evidence="8" id="KW-1185">Reference proteome</keyword>
<dbReference type="GO" id="GO:0009055">
    <property type="term" value="F:electron transfer activity"/>
    <property type="evidence" value="ECO:0007669"/>
    <property type="project" value="InterPro"/>
</dbReference>
<comment type="subcellular location">
    <subcellularLocation>
        <location evidence="1">Cell envelope</location>
    </subcellularLocation>
</comment>
<name>A0A4Q1DDC4_9BACT</name>
<keyword evidence="5" id="KW-0479">Metal-binding</keyword>
<evidence type="ECO:0000313" key="7">
    <source>
        <dbReference type="EMBL" id="RXK87400.1"/>
    </source>
</evidence>
<evidence type="ECO:0000259" key="6">
    <source>
        <dbReference type="Pfam" id="PF03150"/>
    </source>
</evidence>
<reference evidence="7 8" key="1">
    <citation type="submission" date="2019-01" db="EMBL/GenBank/DDBJ databases">
        <title>Filimonas sp. strain TTM-71.</title>
        <authorList>
            <person name="Chen W.-M."/>
        </authorList>
    </citation>
    <scope>NUCLEOTIDE SEQUENCE [LARGE SCALE GENOMIC DNA]</scope>
    <source>
        <strain evidence="7 8">TTM-71</strain>
    </source>
</reference>
<comment type="caution">
    <text evidence="7">The sequence shown here is derived from an EMBL/GenBank/DDBJ whole genome shotgun (WGS) entry which is preliminary data.</text>
</comment>
<proteinExistence type="predicted"/>
<dbReference type="InterPro" id="IPR026259">
    <property type="entry name" value="MauG/Cytc_peroxidase"/>
</dbReference>
<dbReference type="InterPro" id="IPR051395">
    <property type="entry name" value="Cytochrome_c_Peroxidase/MauG"/>
</dbReference>
<feature type="domain" description="Di-haem cytochrome c peroxidase" evidence="6">
    <location>
        <begin position="45"/>
        <end position="193"/>
    </location>
</feature>
<sequence>MATGMASSFIARNKPRYGTTPMAMPIPKGWPQPVYNFRENQPTREGFELGRRLFYDGRLSKDGNFPCAGCHQQFAAFATFDHSLSHGVDNQLTTRNAPALFNLAWQKEFMHDGGVNHLDLQPLAPLTASNEMGETISNVLQKLRADKQYRRMFRAAFGDTLINTQRMMKALSQFMLMMVSADSKYDKVKRGEAAFTLAENLGQQIFNRKCASCHPPPFFTDFSYRNIGLEPDGTLADSGRMRITLDKRDAYKFRVPSLRNVKVTAPYGHDGRFFSLADVFSHYRQQHTTMPGVDSLVKNGIPLSNFEIGQLTAFLFALTDSTLLSDKRFGLPPGMKEAQFPDPQNH</sequence>
<dbReference type="InterPro" id="IPR036909">
    <property type="entry name" value="Cyt_c-like_dom_sf"/>
</dbReference>
<feature type="binding site" description="axial binding residue" evidence="5">
    <location>
        <position position="214"/>
    </location>
    <ligand>
        <name>heme c</name>
        <dbReference type="ChEBI" id="CHEBI:61717"/>
        <label>2</label>
    </ligand>
    <ligandPart>
        <name>Fe</name>
        <dbReference type="ChEBI" id="CHEBI:18248"/>
    </ligandPart>
</feature>
<gene>
    <name evidence="7" type="ORF">ESB13_01765</name>
</gene>
<feature type="binding site" description="covalent" evidence="4">
    <location>
        <position position="213"/>
    </location>
    <ligand>
        <name>heme c</name>
        <dbReference type="ChEBI" id="CHEBI:61717"/>
        <label>2</label>
    </ligand>
</feature>
<dbReference type="SUPFAM" id="SSF46626">
    <property type="entry name" value="Cytochrome c"/>
    <property type="match status" value="2"/>
</dbReference>
<protein>
    <submittedName>
        <fullName evidence="7">Cytochrome-c peroxidase</fullName>
    </submittedName>
</protein>
<dbReference type="EMBL" id="SDHZ01000001">
    <property type="protein sequence ID" value="RXK87400.1"/>
    <property type="molecule type" value="Genomic_DNA"/>
</dbReference>
<evidence type="ECO:0000256" key="4">
    <source>
        <dbReference type="PIRSR" id="PIRSR000294-1"/>
    </source>
</evidence>
<keyword evidence="7" id="KW-0575">Peroxidase</keyword>
<feature type="binding site" description="covalent" evidence="4">
    <location>
        <position position="210"/>
    </location>
    <ligand>
        <name>heme c</name>
        <dbReference type="ChEBI" id="CHEBI:61717"/>
        <label>2</label>
    </ligand>
</feature>
<comment type="PTM">
    <text evidence="4">Binds 2 heme groups per subunit.</text>
</comment>
<dbReference type="GO" id="GO:0020037">
    <property type="term" value="F:heme binding"/>
    <property type="evidence" value="ECO:0007669"/>
    <property type="project" value="InterPro"/>
</dbReference>
<feature type="binding site" description="axial binding residue" evidence="5">
    <location>
        <position position="71"/>
    </location>
    <ligand>
        <name>heme c</name>
        <dbReference type="ChEBI" id="CHEBI:61717"/>
        <label>1</label>
    </ligand>
    <ligandPart>
        <name>Fe</name>
        <dbReference type="ChEBI" id="CHEBI:18248"/>
    </ligandPart>
</feature>
<evidence type="ECO:0000256" key="5">
    <source>
        <dbReference type="PIRSR" id="PIRSR000294-2"/>
    </source>
</evidence>
<organism evidence="7 8">
    <name type="scientific">Filimonas effusa</name>
    <dbReference type="NCBI Taxonomy" id="2508721"/>
    <lineage>
        <taxon>Bacteria</taxon>
        <taxon>Pseudomonadati</taxon>
        <taxon>Bacteroidota</taxon>
        <taxon>Chitinophagia</taxon>
        <taxon>Chitinophagales</taxon>
        <taxon>Chitinophagaceae</taxon>
        <taxon>Filimonas</taxon>
    </lineage>
</organism>
<evidence type="ECO:0000313" key="8">
    <source>
        <dbReference type="Proteomes" id="UP000290545"/>
    </source>
</evidence>
<evidence type="ECO:0000256" key="2">
    <source>
        <dbReference type="ARBA" id="ARBA00022729"/>
    </source>
</evidence>
<dbReference type="PANTHER" id="PTHR30600:SF10">
    <property type="entry name" value="BLL6722 PROTEIN"/>
    <property type="match status" value="1"/>
</dbReference>
<dbReference type="OrthoDB" id="9805202at2"/>
<feature type="binding site" description="covalent" evidence="4">
    <location>
        <position position="67"/>
    </location>
    <ligand>
        <name>heme c</name>
        <dbReference type="ChEBI" id="CHEBI:61717"/>
        <label>1</label>
    </ligand>
</feature>
<dbReference type="Gene3D" id="1.10.760.10">
    <property type="entry name" value="Cytochrome c-like domain"/>
    <property type="match status" value="2"/>
</dbReference>
<dbReference type="GO" id="GO:0030313">
    <property type="term" value="C:cell envelope"/>
    <property type="evidence" value="ECO:0007669"/>
    <property type="project" value="UniProtKB-SubCell"/>
</dbReference>
<keyword evidence="4" id="KW-0349">Heme</keyword>
<keyword evidence="5" id="KW-0408">Iron</keyword>
<keyword evidence="2" id="KW-0732">Signal</keyword>
<dbReference type="GO" id="GO:0004130">
    <property type="term" value="F:cytochrome-c peroxidase activity"/>
    <property type="evidence" value="ECO:0007669"/>
    <property type="project" value="TreeGrafter"/>
</dbReference>
<keyword evidence="3" id="KW-0560">Oxidoreductase</keyword>
<dbReference type="AlphaFoldDB" id="A0A4Q1DDC4"/>
<dbReference type="PIRSF" id="PIRSF000294">
    <property type="entry name" value="Cytochrome-c_peroxidase"/>
    <property type="match status" value="1"/>
</dbReference>
<dbReference type="InterPro" id="IPR004852">
    <property type="entry name" value="Di-haem_cyt_c_peroxidsae"/>
</dbReference>
<evidence type="ECO:0000256" key="3">
    <source>
        <dbReference type="ARBA" id="ARBA00023002"/>
    </source>
</evidence>
<feature type="binding site" description="covalent" evidence="4">
    <location>
        <position position="70"/>
    </location>
    <ligand>
        <name>heme c</name>
        <dbReference type="ChEBI" id="CHEBI:61717"/>
        <label>1</label>
    </ligand>
</feature>